<dbReference type="AlphaFoldDB" id="A0A9N9A3B1"/>
<comment type="catalytic activity">
    <reaction evidence="14">
        <text>L-histidyl-[translation elongation factor 2] + S-adenosyl-L-methionine = 2-[(3S)-amino-3-carboxypropyl]-L-histidyl-[translation elongation factor 2] + S-methyl-5'-thioadenosine + H(+)</text>
        <dbReference type="Rhea" id="RHEA:36783"/>
        <dbReference type="Rhea" id="RHEA-COMP:9748"/>
        <dbReference type="Rhea" id="RHEA-COMP:9749"/>
        <dbReference type="ChEBI" id="CHEBI:15378"/>
        <dbReference type="ChEBI" id="CHEBI:17509"/>
        <dbReference type="ChEBI" id="CHEBI:29979"/>
        <dbReference type="ChEBI" id="CHEBI:59789"/>
        <dbReference type="ChEBI" id="CHEBI:73995"/>
        <dbReference type="EC" id="2.5.1.108"/>
    </reaction>
</comment>
<keyword evidence="6" id="KW-0808">Transferase</keyword>
<evidence type="ECO:0000256" key="3">
    <source>
        <dbReference type="ARBA" id="ARBA00010173"/>
    </source>
</evidence>
<evidence type="ECO:0000256" key="6">
    <source>
        <dbReference type="ARBA" id="ARBA00022679"/>
    </source>
</evidence>
<dbReference type="Proteomes" id="UP000789572">
    <property type="component" value="Unassembled WGS sequence"/>
</dbReference>
<dbReference type="EMBL" id="CAJVPJ010000374">
    <property type="protein sequence ID" value="CAG8517630.1"/>
    <property type="molecule type" value="Genomic_DNA"/>
</dbReference>
<keyword evidence="10" id="KW-0411">Iron-sulfur</keyword>
<dbReference type="InterPro" id="IPR042263">
    <property type="entry name" value="DPH1/DPH2_1"/>
</dbReference>
<dbReference type="OrthoDB" id="1649088at2759"/>
<protein>
    <recommendedName>
        <fullName evidence="5">2-(3-amino-3-carboxypropyl)histidine synthase subunit 1</fullName>
        <ecNumber evidence="4">2.5.1.108</ecNumber>
    </recommendedName>
    <alternativeName>
        <fullName evidence="12">Diphthamide biosynthesis protein 1</fullName>
    </alternativeName>
    <alternativeName>
        <fullName evidence="13">Diphtheria toxin resistance protein 1</fullName>
    </alternativeName>
    <alternativeName>
        <fullName evidence="11">S-adenosyl-L-methionine:L-histidine 3-amino-3-carboxypropyltransferase 1</fullName>
    </alternativeName>
</protein>
<evidence type="ECO:0000256" key="12">
    <source>
        <dbReference type="ARBA" id="ARBA00032574"/>
    </source>
</evidence>
<keyword evidence="9" id="KW-0408">Iron</keyword>
<dbReference type="InterPro" id="IPR042264">
    <property type="entry name" value="DPH1/DPH2_2"/>
</dbReference>
<dbReference type="GO" id="GO:0051536">
    <property type="term" value="F:iron-sulfur cluster binding"/>
    <property type="evidence" value="ECO:0007669"/>
    <property type="project" value="UniProtKB-KW"/>
</dbReference>
<dbReference type="Pfam" id="PF01866">
    <property type="entry name" value="Diphthamide_syn"/>
    <property type="match status" value="1"/>
</dbReference>
<evidence type="ECO:0000256" key="7">
    <source>
        <dbReference type="ARBA" id="ARBA00022691"/>
    </source>
</evidence>
<reference evidence="15" key="1">
    <citation type="submission" date="2021-06" db="EMBL/GenBank/DDBJ databases">
        <authorList>
            <person name="Kallberg Y."/>
            <person name="Tangrot J."/>
            <person name="Rosling A."/>
        </authorList>
    </citation>
    <scope>NUCLEOTIDE SEQUENCE</scope>
    <source>
        <strain evidence="15">IA702</strain>
    </source>
</reference>
<comment type="cofactor">
    <cofactor evidence="1">
        <name>[4Fe-4S] cluster</name>
        <dbReference type="ChEBI" id="CHEBI:49883"/>
    </cofactor>
</comment>
<dbReference type="GO" id="GO:0046872">
    <property type="term" value="F:metal ion binding"/>
    <property type="evidence" value="ECO:0007669"/>
    <property type="project" value="UniProtKB-KW"/>
</dbReference>
<organism evidence="15 16">
    <name type="scientific">Paraglomus occultum</name>
    <dbReference type="NCBI Taxonomy" id="144539"/>
    <lineage>
        <taxon>Eukaryota</taxon>
        <taxon>Fungi</taxon>
        <taxon>Fungi incertae sedis</taxon>
        <taxon>Mucoromycota</taxon>
        <taxon>Glomeromycotina</taxon>
        <taxon>Glomeromycetes</taxon>
        <taxon>Paraglomerales</taxon>
        <taxon>Paraglomeraceae</taxon>
        <taxon>Paraglomus</taxon>
    </lineage>
</organism>
<evidence type="ECO:0000256" key="13">
    <source>
        <dbReference type="ARBA" id="ARBA00032789"/>
    </source>
</evidence>
<evidence type="ECO:0000256" key="14">
    <source>
        <dbReference type="ARBA" id="ARBA00048403"/>
    </source>
</evidence>
<dbReference type="FunFam" id="3.40.50.11850:FF:000001">
    <property type="entry name" value="2-(3-amino-3-carboxypropyl)histidine synthase subunit 1"/>
    <property type="match status" value="1"/>
</dbReference>
<gene>
    <name evidence="15" type="ORF">POCULU_LOCUS3403</name>
</gene>
<dbReference type="GO" id="GO:0017183">
    <property type="term" value="P:protein histidyl modification to diphthamide"/>
    <property type="evidence" value="ECO:0007669"/>
    <property type="project" value="InterPro"/>
</dbReference>
<evidence type="ECO:0000256" key="8">
    <source>
        <dbReference type="ARBA" id="ARBA00022723"/>
    </source>
</evidence>
<evidence type="ECO:0000256" key="4">
    <source>
        <dbReference type="ARBA" id="ARBA00012221"/>
    </source>
</evidence>
<evidence type="ECO:0000313" key="15">
    <source>
        <dbReference type="EMBL" id="CAG8517630.1"/>
    </source>
</evidence>
<dbReference type="FunFam" id="3.40.50.11840:FF:000001">
    <property type="entry name" value="2-(3-amino-3-carboxypropyl)histidine synthase subunit 1"/>
    <property type="match status" value="1"/>
</dbReference>
<dbReference type="SFLD" id="SFLDS00032">
    <property type="entry name" value="Radical_SAM_3-amino-3-carboxyp"/>
    <property type="match status" value="1"/>
</dbReference>
<accession>A0A9N9A3B1</accession>
<evidence type="ECO:0000256" key="11">
    <source>
        <dbReference type="ARBA" id="ARBA00031690"/>
    </source>
</evidence>
<dbReference type="Gene3D" id="3.40.50.11840">
    <property type="entry name" value="Diphthamide synthesis DPH1/DPH2 domain 1"/>
    <property type="match status" value="1"/>
</dbReference>
<comment type="pathway">
    <text evidence="2">Protein modification; peptidyl-diphthamide biosynthesis.</text>
</comment>
<evidence type="ECO:0000256" key="9">
    <source>
        <dbReference type="ARBA" id="ARBA00023004"/>
    </source>
</evidence>
<proteinExistence type="inferred from homology"/>
<sequence length="290" mass="32726">MSNSTPRRRFIGRANAKQIRVPENPQESIVGNIEDSIAPVRETPSRRHRAVNLIPTEILDDPLLNKAIEQLPSNYNFELHKTIWHVKQSNATKVALQFPEGLLMFACIIADILEQFCGVETLIMGDVTYGACCIDDFTAKALECDFMVHYGHSCLIPVDVTTVKTLYVFVDIGIDTQHFIDTIRKNFDEGKELAIVGTVQFVSSIHAVKRTLEQDYRLVVPQSKPLSPGEILGCTSPKLGNLDALIYLGDGRFHLESIMIANPDVPAFRYDPYSKKFTREYYDYADMHSL</sequence>
<dbReference type="EC" id="2.5.1.108" evidence="4"/>
<dbReference type="PANTHER" id="PTHR10762:SF1">
    <property type="entry name" value="2-(3-AMINO-3-CARBOXYPROPYL)HISTIDINE SYNTHASE SUBUNIT 1"/>
    <property type="match status" value="1"/>
</dbReference>
<dbReference type="PANTHER" id="PTHR10762">
    <property type="entry name" value="DIPHTHAMIDE BIOSYNTHESIS PROTEIN"/>
    <property type="match status" value="1"/>
</dbReference>
<evidence type="ECO:0000256" key="2">
    <source>
        <dbReference type="ARBA" id="ARBA00005156"/>
    </source>
</evidence>
<comment type="similarity">
    <text evidence="3">Belongs to the DPH1/DPH2 family. DPH1 subfamily.</text>
</comment>
<keyword evidence="8" id="KW-0479">Metal-binding</keyword>
<keyword evidence="7" id="KW-0949">S-adenosyl-L-methionine</keyword>
<keyword evidence="16" id="KW-1185">Reference proteome</keyword>
<dbReference type="InterPro" id="IPR016435">
    <property type="entry name" value="DPH1/DPH2"/>
</dbReference>
<name>A0A9N9A3B1_9GLOM</name>
<evidence type="ECO:0000313" key="16">
    <source>
        <dbReference type="Proteomes" id="UP000789572"/>
    </source>
</evidence>
<evidence type="ECO:0000256" key="10">
    <source>
        <dbReference type="ARBA" id="ARBA00023014"/>
    </source>
</evidence>
<dbReference type="Gene3D" id="3.40.50.11850">
    <property type="entry name" value="Diphthamide synthesis DPH1/DPH2 domain 2"/>
    <property type="match status" value="1"/>
</dbReference>
<evidence type="ECO:0000256" key="1">
    <source>
        <dbReference type="ARBA" id="ARBA00001966"/>
    </source>
</evidence>
<dbReference type="GO" id="GO:0090560">
    <property type="term" value="F:2-(3-amino-3-carboxypropyl)histidine synthase activity"/>
    <property type="evidence" value="ECO:0007669"/>
    <property type="project" value="UniProtKB-EC"/>
</dbReference>
<dbReference type="NCBIfam" id="TIGR00322">
    <property type="entry name" value="diphth2_R"/>
    <property type="match status" value="1"/>
</dbReference>
<evidence type="ECO:0000256" key="5">
    <source>
        <dbReference type="ARBA" id="ARBA00021915"/>
    </source>
</evidence>
<comment type="caution">
    <text evidence="15">The sequence shown here is derived from an EMBL/GenBank/DDBJ whole genome shotgun (WGS) entry which is preliminary data.</text>
</comment>
<feature type="non-terminal residue" evidence="15">
    <location>
        <position position="1"/>
    </location>
</feature>